<gene>
    <name evidence="2" type="ORF">HPHI1048_LOCUS16944</name>
</gene>
<evidence type="ECO:0000256" key="1">
    <source>
        <dbReference type="SAM" id="MobiDB-lite"/>
    </source>
</evidence>
<evidence type="ECO:0000313" key="2">
    <source>
        <dbReference type="EMBL" id="CAD8496032.1"/>
    </source>
</evidence>
<proteinExistence type="predicted"/>
<sequence>MFSLEEGRKQEVKFVMYENKRMFVLRDFLVWYYKLKNPAAHDFESKTLRDKANRAIRNMFRQDEKLGSQFVSYTFPHETEPVWIGGFKSILDYFGEVRGNLARQILAVDQTLHDIIDNNAASSNPLCVLSREGLQRETAQPATTGLQPAAAQEDGMVMVTRALAQLQQLQRNQEELSLKIDNMVPRQELAVLQQNMVTQEQFVVELDNVKGAALGNQMQLHGEMSVCLVEGKAVKMRNFLQCNKTKQDRPRSMNPGKRKQKEVEDMQKDEGVAKILATVGTSRLRSGMQARVPVAEPVAEPVASPGMGPAPSPPASLLKGALPSEQTSPETYSRVLVRSTGTSFVRQLSQELEVMNTLVAPSAADLEKDAPPLSQEYRTESDDDFVQA</sequence>
<organism evidence="2">
    <name type="scientific">Hanusia phi</name>
    <dbReference type="NCBI Taxonomy" id="3032"/>
    <lineage>
        <taxon>Eukaryota</taxon>
        <taxon>Cryptophyceae</taxon>
        <taxon>Pyrenomonadales</taxon>
        <taxon>Geminigeraceae</taxon>
        <taxon>Hanusia</taxon>
    </lineage>
</organism>
<name>A0A7S0EX12_9CRYP</name>
<feature type="region of interest" description="Disordered" evidence="1">
    <location>
        <begin position="361"/>
        <end position="388"/>
    </location>
</feature>
<feature type="region of interest" description="Disordered" evidence="1">
    <location>
        <begin position="244"/>
        <end position="266"/>
    </location>
</feature>
<accession>A0A7S0EX12</accession>
<dbReference type="AlphaFoldDB" id="A0A7S0EX12"/>
<protein>
    <submittedName>
        <fullName evidence="2">Uncharacterized protein</fullName>
    </submittedName>
</protein>
<dbReference type="EMBL" id="HBEO01025162">
    <property type="protein sequence ID" value="CAD8496032.1"/>
    <property type="molecule type" value="Transcribed_RNA"/>
</dbReference>
<reference evidence="2" key="1">
    <citation type="submission" date="2021-01" db="EMBL/GenBank/DDBJ databases">
        <authorList>
            <person name="Corre E."/>
            <person name="Pelletier E."/>
            <person name="Niang G."/>
            <person name="Scheremetjew M."/>
            <person name="Finn R."/>
            <person name="Kale V."/>
            <person name="Holt S."/>
            <person name="Cochrane G."/>
            <person name="Meng A."/>
            <person name="Brown T."/>
            <person name="Cohen L."/>
        </authorList>
    </citation>
    <scope>NUCLEOTIDE SEQUENCE</scope>
    <source>
        <strain evidence="2">CCMP325</strain>
    </source>
</reference>